<dbReference type="STRING" id="337451.A0A443PTP1"/>
<organism evidence="7 8">
    <name type="scientific">Cinnamomum micranthum f. kanehirae</name>
    <dbReference type="NCBI Taxonomy" id="337451"/>
    <lineage>
        <taxon>Eukaryota</taxon>
        <taxon>Viridiplantae</taxon>
        <taxon>Streptophyta</taxon>
        <taxon>Embryophyta</taxon>
        <taxon>Tracheophyta</taxon>
        <taxon>Spermatophyta</taxon>
        <taxon>Magnoliopsida</taxon>
        <taxon>Magnoliidae</taxon>
        <taxon>Laurales</taxon>
        <taxon>Lauraceae</taxon>
        <taxon>Cinnamomum</taxon>
    </lineage>
</organism>
<dbReference type="Gene3D" id="4.10.1060.10">
    <property type="entry name" value="Zinc finger, RanBP2-type"/>
    <property type="match status" value="2"/>
</dbReference>
<dbReference type="Pfam" id="PF00641">
    <property type="entry name" value="Zn_ribbon_RanBP"/>
    <property type="match status" value="2"/>
</dbReference>
<comment type="caution">
    <text evidence="7">The sequence shown here is derived from an EMBL/GenBank/DDBJ whole genome shotgun (WGS) entry which is preliminary data.</text>
</comment>
<dbReference type="SUPFAM" id="SSF90209">
    <property type="entry name" value="Ran binding protein zinc finger-like"/>
    <property type="match status" value="1"/>
</dbReference>
<dbReference type="PANTHER" id="PTHR23111">
    <property type="entry name" value="ZINC FINGER PROTEIN"/>
    <property type="match status" value="1"/>
</dbReference>
<feature type="region of interest" description="Disordered" evidence="5">
    <location>
        <begin position="101"/>
        <end position="120"/>
    </location>
</feature>
<name>A0A443PTP1_9MAGN</name>
<dbReference type="FunFam" id="4.10.1060.10:FF:000014">
    <property type="entry name" value="Putative zinc finger, RanBP2-type"/>
    <property type="match status" value="1"/>
</dbReference>
<evidence type="ECO:0000256" key="1">
    <source>
        <dbReference type="ARBA" id="ARBA00022723"/>
    </source>
</evidence>
<sequence length="933" mass="105329">MAPTMFSFLLLRSSFSPHKLLHCGLPSVLSSHLCSITNRPFSTSSSTLIQPDPPPPEFPDPKTTLSSRMSFVFDQIDAIERERSGKDEALQRIRSWRKQKQKTQASVSESGHLGVDELSSESAEKKKDNIFTTKEIELVHPWPEWIEFMERLVQQNYFDHRRKDEDGMIPNVPLDDVGGLGFVEEGFDFTRDWITVRTACLNFGRDRFDILRSLSRKDIQILVGHGCPSTDSKVVFSAKLLRKHVHLDEGDVCSSCSLRSSCSRAYLLTRKEDEARTLDIMRVLLTFGFDPVTGSVENKPLLKLKSVKTVVRKLLHEVVKLSAVPIDPNLPPPVIKRPPPKVKQPPPLPKKRVGRDDIEMKKGDWLCPKCDFMNFAKNTVCLQCDAKRPQRQLLPGEWECPECNFLNYRRNMVCFHCEHKRPPDEFMENQVQAKPHGPRTRLERAANIPGVSNAWNFDFDDNESDGADVAAFEFADPPRMGEETPADGHAYRGNSREFQDDSFENIRTREIQERGRYSEPDQRKPPFPINGSGFDDFDDEEDDVDSYELDIPNNNSKQEISSMNVGVEGFSESEDFDDSNHYSRTRGGADIPSRPARGMSAFSGSDDDHEADQDFDSDSERSVHPNWKSSHVADSRQRTRGRGGSGPSRGLSFGSDSDDELGLNSDSDNEDRCLGSKWNKTKTHTTLNRKGRRKESLGSDDELMFDSESDGDHGPRSHRNKMRGNRSGSDRRENAFDRSGSRRDSRFRSNDMMGYTGNSFVGTDSDRYSGNSRRDGRESRGDAYGGRRGNGRGGNLRNFDRPAGDSYGGRRGNSRGGNLRDFDRPADDSYGGRRGNGRGGNIRDFDRPAGDSYGGRRGNGRGSDLGDFDRPAGDSYGGRRGNGRGGDLRDFNRPARKQDFGLRRQGRFDKLDDRSERARGLGDDRPRRRIIER</sequence>
<evidence type="ECO:0000256" key="2">
    <source>
        <dbReference type="ARBA" id="ARBA00022771"/>
    </source>
</evidence>
<dbReference type="GO" id="GO:0003729">
    <property type="term" value="F:mRNA binding"/>
    <property type="evidence" value="ECO:0007669"/>
    <property type="project" value="TreeGrafter"/>
</dbReference>
<feature type="compositionally biased region" description="Basic and acidic residues" evidence="5">
    <location>
        <begin position="764"/>
        <end position="781"/>
    </location>
</feature>
<feature type="compositionally biased region" description="Pro residues" evidence="5">
    <location>
        <begin position="332"/>
        <end position="348"/>
    </location>
</feature>
<protein>
    <submittedName>
        <fullName evidence="7">Zinc finger protein</fullName>
    </submittedName>
</protein>
<dbReference type="PROSITE" id="PS50199">
    <property type="entry name" value="ZF_RANBP2_2"/>
    <property type="match status" value="2"/>
</dbReference>
<evidence type="ECO:0000313" key="7">
    <source>
        <dbReference type="EMBL" id="RWR94129.1"/>
    </source>
</evidence>
<dbReference type="Proteomes" id="UP000283530">
    <property type="component" value="Unassembled WGS sequence"/>
</dbReference>
<feature type="region of interest" description="Disordered" evidence="5">
    <location>
        <begin position="474"/>
        <end position="933"/>
    </location>
</feature>
<keyword evidence="3" id="KW-0862">Zinc</keyword>
<feature type="compositionally biased region" description="Gly residues" evidence="5">
    <location>
        <begin position="783"/>
        <end position="794"/>
    </location>
</feature>
<feature type="domain" description="RanBP2-type" evidence="6">
    <location>
        <begin position="361"/>
        <end position="390"/>
    </location>
</feature>
<dbReference type="OrthoDB" id="448399at2759"/>
<dbReference type="PANTHER" id="PTHR23111:SF29">
    <property type="entry name" value="OS07G0404300 PROTEIN"/>
    <property type="match status" value="1"/>
</dbReference>
<dbReference type="InterPro" id="IPR036443">
    <property type="entry name" value="Znf_RanBP2_sf"/>
</dbReference>
<evidence type="ECO:0000256" key="3">
    <source>
        <dbReference type="ARBA" id="ARBA00022833"/>
    </source>
</evidence>
<feature type="compositionally biased region" description="Basic and acidic residues" evidence="5">
    <location>
        <begin position="818"/>
        <end position="831"/>
    </location>
</feature>
<dbReference type="GO" id="GO:0005737">
    <property type="term" value="C:cytoplasm"/>
    <property type="evidence" value="ECO:0007669"/>
    <property type="project" value="TreeGrafter"/>
</dbReference>
<dbReference type="PROSITE" id="PS01358">
    <property type="entry name" value="ZF_RANBP2_1"/>
    <property type="match status" value="2"/>
</dbReference>
<feature type="compositionally biased region" description="Polar residues" evidence="5">
    <location>
        <begin position="552"/>
        <end position="564"/>
    </location>
</feature>
<dbReference type="AlphaFoldDB" id="A0A443PTP1"/>
<gene>
    <name evidence="7" type="ORF">CKAN_02340900</name>
</gene>
<reference evidence="7 8" key="1">
    <citation type="journal article" date="2019" name="Nat. Plants">
        <title>Stout camphor tree genome fills gaps in understanding of flowering plant genome evolution.</title>
        <authorList>
            <person name="Chaw S.M."/>
            <person name="Liu Y.C."/>
            <person name="Wu Y.W."/>
            <person name="Wang H.Y."/>
            <person name="Lin C.I."/>
            <person name="Wu C.S."/>
            <person name="Ke H.M."/>
            <person name="Chang L.Y."/>
            <person name="Hsu C.Y."/>
            <person name="Yang H.T."/>
            <person name="Sudianto E."/>
            <person name="Hsu M.H."/>
            <person name="Wu K.P."/>
            <person name="Wang L.N."/>
            <person name="Leebens-Mack J.H."/>
            <person name="Tsai I.J."/>
        </authorList>
    </citation>
    <scope>NUCLEOTIDE SEQUENCE [LARGE SCALE GENOMIC DNA]</scope>
    <source>
        <strain evidence="8">cv. Chaw 1501</strain>
        <tissue evidence="7">Young leaves</tissue>
    </source>
</reference>
<feature type="compositionally biased region" description="Acidic residues" evidence="5">
    <location>
        <begin position="535"/>
        <end position="548"/>
    </location>
</feature>
<feature type="compositionally biased region" description="Gly residues" evidence="5">
    <location>
        <begin position="875"/>
        <end position="885"/>
    </location>
</feature>
<keyword evidence="1" id="KW-0479">Metal-binding</keyword>
<feature type="compositionally biased region" description="Gly residues" evidence="5">
    <location>
        <begin position="806"/>
        <end position="815"/>
    </location>
</feature>
<evidence type="ECO:0000256" key="4">
    <source>
        <dbReference type="PROSITE-ProRule" id="PRU00322"/>
    </source>
</evidence>
<feature type="compositionally biased region" description="Gly residues" evidence="5">
    <location>
        <begin position="852"/>
        <end position="863"/>
    </location>
</feature>
<evidence type="ECO:0000256" key="5">
    <source>
        <dbReference type="SAM" id="MobiDB-lite"/>
    </source>
</evidence>
<accession>A0A443PTP1</accession>
<feature type="compositionally biased region" description="Basic residues" evidence="5">
    <location>
        <begin position="679"/>
        <end position="693"/>
    </location>
</feature>
<feature type="compositionally biased region" description="Acidic residues" evidence="5">
    <location>
        <begin position="605"/>
        <end position="617"/>
    </location>
</feature>
<keyword evidence="8" id="KW-1185">Reference proteome</keyword>
<feature type="compositionally biased region" description="Basic and acidic residues" evidence="5">
    <location>
        <begin position="886"/>
        <end position="933"/>
    </location>
</feature>
<feature type="region of interest" description="Disordered" evidence="5">
    <location>
        <begin position="332"/>
        <end position="354"/>
    </location>
</feature>
<dbReference type="GO" id="GO:0008270">
    <property type="term" value="F:zinc ion binding"/>
    <property type="evidence" value="ECO:0007669"/>
    <property type="project" value="UniProtKB-KW"/>
</dbReference>
<feature type="compositionally biased region" description="Basic and acidic residues" evidence="5">
    <location>
        <begin position="494"/>
        <end position="524"/>
    </location>
</feature>
<keyword evidence="2 4" id="KW-0863">Zinc-finger</keyword>
<evidence type="ECO:0000313" key="8">
    <source>
        <dbReference type="Proteomes" id="UP000283530"/>
    </source>
</evidence>
<dbReference type="InterPro" id="IPR001876">
    <property type="entry name" value="Znf_RanBP2"/>
</dbReference>
<feature type="domain" description="RanBP2-type" evidence="6">
    <location>
        <begin position="394"/>
        <end position="423"/>
    </location>
</feature>
<dbReference type="SMART" id="SM00547">
    <property type="entry name" value="ZnF_RBZ"/>
    <property type="match status" value="2"/>
</dbReference>
<proteinExistence type="predicted"/>
<feature type="compositionally biased region" description="Acidic residues" evidence="5">
    <location>
        <begin position="698"/>
        <end position="709"/>
    </location>
</feature>
<dbReference type="EMBL" id="QPKB01000010">
    <property type="protein sequence ID" value="RWR94129.1"/>
    <property type="molecule type" value="Genomic_DNA"/>
</dbReference>
<evidence type="ECO:0000259" key="6">
    <source>
        <dbReference type="PROSITE" id="PS50199"/>
    </source>
</evidence>
<feature type="compositionally biased region" description="Basic and acidic residues" evidence="5">
    <location>
        <begin position="728"/>
        <end position="749"/>
    </location>
</feature>